<dbReference type="InterPro" id="IPR015424">
    <property type="entry name" value="PyrdxlP-dep_Trfase"/>
</dbReference>
<dbReference type="CDD" id="cd02440">
    <property type="entry name" value="AdoMet_MTases"/>
    <property type="match status" value="1"/>
</dbReference>
<comment type="caution">
    <text evidence="5">The sequence shown here is derived from an EMBL/GenBank/DDBJ whole genome shotgun (WGS) entry which is preliminary data.</text>
</comment>
<dbReference type="Pfam" id="PF13489">
    <property type="entry name" value="Methyltransf_23"/>
    <property type="match status" value="1"/>
</dbReference>
<evidence type="ECO:0000256" key="3">
    <source>
        <dbReference type="ARBA" id="ARBA00022898"/>
    </source>
</evidence>
<protein>
    <submittedName>
        <fullName evidence="5">Aminotransferase</fullName>
    </submittedName>
</protein>
<dbReference type="FunFam" id="3.40.640.10:FF:000004">
    <property type="entry name" value="Acetylornithine aminotransferase"/>
    <property type="match status" value="1"/>
</dbReference>
<dbReference type="PANTHER" id="PTHR43094:SF1">
    <property type="entry name" value="AMINOTRANSFERASE CLASS-III"/>
    <property type="match status" value="1"/>
</dbReference>
<dbReference type="PANTHER" id="PTHR43094">
    <property type="entry name" value="AMINOTRANSFERASE"/>
    <property type="match status" value="1"/>
</dbReference>
<dbReference type="GO" id="GO:0005829">
    <property type="term" value="C:cytosol"/>
    <property type="evidence" value="ECO:0007669"/>
    <property type="project" value="TreeGrafter"/>
</dbReference>
<reference evidence="6" key="1">
    <citation type="journal article" date="2014" name="Genome Announc.">
        <title>Draft genome sequence of the formaldehyde-resistant fungus Byssochlamys spectabilis No. 5 (anamorph Paecilomyces variotii No. 5) (NBRC109023).</title>
        <authorList>
            <person name="Oka T."/>
            <person name="Ekino K."/>
            <person name="Fukuda K."/>
            <person name="Nomura Y."/>
        </authorList>
    </citation>
    <scope>NUCLEOTIDE SEQUENCE [LARGE SCALE GENOMIC DNA]</scope>
    <source>
        <strain evidence="6">No. 5 / NBRC 109023</strain>
    </source>
</reference>
<proteinExistence type="inferred from homology"/>
<dbReference type="EMBL" id="BAUL01000052">
    <property type="protein sequence ID" value="GAD93263.1"/>
    <property type="molecule type" value="Genomic_DNA"/>
</dbReference>
<evidence type="ECO:0000256" key="1">
    <source>
        <dbReference type="ARBA" id="ARBA00001933"/>
    </source>
</evidence>
<dbReference type="OrthoDB" id="5419315at2759"/>
<dbReference type="CDD" id="cd00610">
    <property type="entry name" value="OAT_like"/>
    <property type="match status" value="1"/>
</dbReference>
<name>V5FMW6_BYSSN</name>
<keyword evidence="5" id="KW-0808">Transferase</keyword>
<dbReference type="Pfam" id="PF00202">
    <property type="entry name" value="Aminotran_3"/>
    <property type="match status" value="1"/>
</dbReference>
<dbReference type="InterPro" id="IPR005814">
    <property type="entry name" value="Aminotrans_3"/>
</dbReference>
<dbReference type="GO" id="GO:0008483">
    <property type="term" value="F:transaminase activity"/>
    <property type="evidence" value="ECO:0007669"/>
    <property type="project" value="UniProtKB-KW"/>
</dbReference>
<dbReference type="InterPro" id="IPR029063">
    <property type="entry name" value="SAM-dependent_MTases_sf"/>
</dbReference>
<dbReference type="InterPro" id="IPR015421">
    <property type="entry name" value="PyrdxlP-dep_Trfase_major"/>
</dbReference>
<evidence type="ECO:0000313" key="6">
    <source>
        <dbReference type="Proteomes" id="UP000018001"/>
    </source>
</evidence>
<dbReference type="eggNOG" id="KOG1404">
    <property type="taxonomic scope" value="Eukaryota"/>
</dbReference>
<evidence type="ECO:0000256" key="2">
    <source>
        <dbReference type="ARBA" id="ARBA00008954"/>
    </source>
</evidence>
<dbReference type="Gene3D" id="3.90.1150.10">
    <property type="entry name" value="Aspartate Aminotransferase, domain 1"/>
    <property type="match status" value="1"/>
</dbReference>
<dbReference type="SUPFAM" id="SSF53383">
    <property type="entry name" value="PLP-dependent transferases"/>
    <property type="match status" value="1"/>
</dbReference>
<dbReference type="Proteomes" id="UP000018001">
    <property type="component" value="Unassembled WGS sequence"/>
</dbReference>
<keyword evidence="3" id="KW-0663">Pyridoxal phosphate</keyword>
<dbReference type="Gene3D" id="3.40.50.150">
    <property type="entry name" value="Vaccinia Virus protein VP39"/>
    <property type="match status" value="1"/>
</dbReference>
<feature type="region of interest" description="Disordered" evidence="4">
    <location>
        <begin position="1"/>
        <end position="24"/>
    </location>
</feature>
<gene>
    <name evidence="5" type="ORF">PVAR5_1871</name>
</gene>
<dbReference type="Gene3D" id="3.40.640.10">
    <property type="entry name" value="Type I PLP-dependent aspartate aminotransferase-like (Major domain)"/>
    <property type="match status" value="1"/>
</dbReference>
<dbReference type="InParanoid" id="V5FMW6"/>
<comment type="cofactor">
    <cofactor evidence="1">
        <name>pyridoxal 5'-phosphate</name>
        <dbReference type="ChEBI" id="CHEBI:597326"/>
    </cofactor>
</comment>
<dbReference type="InterPro" id="IPR015422">
    <property type="entry name" value="PyrdxlP-dep_Trfase_small"/>
</dbReference>
<comment type="similarity">
    <text evidence="2">Belongs to the class-III pyridoxal-phosphate-dependent aminotransferase family.</text>
</comment>
<keyword evidence="6" id="KW-1185">Reference proteome</keyword>
<dbReference type="HOGENOM" id="CLU_333161_0_0_1"/>
<dbReference type="NCBIfam" id="NF005685">
    <property type="entry name" value="PRK07483.1"/>
    <property type="match status" value="1"/>
</dbReference>
<keyword evidence="5" id="KW-0032">Aminotransferase</keyword>
<organism evidence="5 6">
    <name type="scientific">Byssochlamys spectabilis (strain No. 5 / NBRC 109023)</name>
    <name type="common">Paecilomyces variotii</name>
    <dbReference type="NCBI Taxonomy" id="1356009"/>
    <lineage>
        <taxon>Eukaryota</taxon>
        <taxon>Fungi</taxon>
        <taxon>Dikarya</taxon>
        <taxon>Ascomycota</taxon>
        <taxon>Pezizomycotina</taxon>
        <taxon>Eurotiomycetes</taxon>
        <taxon>Eurotiomycetidae</taxon>
        <taxon>Eurotiales</taxon>
        <taxon>Thermoascaceae</taxon>
        <taxon>Paecilomyces</taxon>
    </lineage>
</organism>
<dbReference type="GO" id="GO:0030170">
    <property type="term" value="F:pyridoxal phosphate binding"/>
    <property type="evidence" value="ECO:0007669"/>
    <property type="project" value="InterPro"/>
</dbReference>
<evidence type="ECO:0000256" key="4">
    <source>
        <dbReference type="SAM" id="MobiDB-lite"/>
    </source>
</evidence>
<sequence length="858" mass="94674">MCPNPPAQNPLEVDENPSTDTDSAYNESIGSASYVTSLSSSIKNYKYENGRRYHAFHEGAYILPNDEEEQDRMDFLHHIYKLMLDGELNLAPVKDPQRVLDLGTGTGIWAIDFADEHPSAQVIGTDLSPIQPPWVPANCIFEIDDFETPWVFKREFDYIHGREIEGCIADETQLFRQAFENLKSGGYFELQCAYPYWLSDDDTAEKATNAQLWVKHAREASEKFGKSLTNAPTFKDKMKEVGFVDIQEMVYKLPIGSWPKDKKKKEQGKYQLVQQLLGVDSYTPVLFSRVLGWENAEIEVLKAGVRRELSNPAIHIYIPVYFVSPSWQIRDSLKISPLIRSRPFAGRSEPGKVEDKGGSCPHVETSGLDNIQPFNLHLLHTRSYPAKMSLQEVITQTNVSLSATAGDTQPEGSAVLHRTLRERPKTVVGSSGNYLHLENGQDIFDATGGAAVSCLGHGNERVKQAMMAQLDANAYCYSLFFSSPAGERLAQLLVDSTGGVMSKALIVSSGSEAVEAALKLSRQYFMELSPPQPQRIRFIARKPSYHGTTLGALSVGGHVTRRALFEPMLNSNFSHVSPFNPYRGLKEGEDMEAYIARLAQELDDEFQRVGPNTVCAFFAEPVVGAALGCVAAAPGYFRAMKDVCERYGALMVMDEVMSGMGRTGTLHAWEQEGVSPDIQTFGKALGAGYVPIAGLLVSKKVVDVLDKGTGSFAHGQTYQGHPVACAAAFEVQKIMKEQNLLENVRAMGAYLGDLLKQKLDSHPNVGEVRGRGLFWGIEFVKDKASKDPFDTSLGTAQAIHNMGLQPGYDISVLPAMGSVDGVRGDHIIISPAYNITKVDVETVVDRVQRVIEDYFGSH</sequence>
<dbReference type="AlphaFoldDB" id="V5FMW6"/>
<accession>V5FMW6</accession>
<evidence type="ECO:0000313" key="5">
    <source>
        <dbReference type="EMBL" id="GAD93263.1"/>
    </source>
</evidence>
<dbReference type="SUPFAM" id="SSF53335">
    <property type="entry name" value="S-adenosyl-L-methionine-dependent methyltransferases"/>
    <property type="match status" value="1"/>
</dbReference>